<dbReference type="InterPro" id="IPR015392">
    <property type="entry name" value="TehB/YeaR-like_dom"/>
</dbReference>
<name>A0A844M3F2_9GAMM</name>
<accession>A0A844M3F2</accession>
<reference evidence="2 3" key="1">
    <citation type="journal article" date="2019" name="PLoS ONE">
        <title>Pup mortality in New Zealand sea lions (Phocarctos hookeri) at Enderby Island, Auckland Islands, 2013-18.</title>
        <authorList>
            <person name="Michael S.A."/>
            <person name="Hayman D.T.S."/>
            <person name="Gray R."/>
            <person name="Zhang J."/>
            <person name="Rogers L."/>
            <person name="Roe W.D."/>
        </authorList>
    </citation>
    <scope>NUCLEOTIDE SEQUENCE [LARGE SCALE GENOMIC DNA]</scope>
    <source>
        <strain evidence="2 3">SM868</strain>
    </source>
</reference>
<evidence type="ECO:0000313" key="2">
    <source>
        <dbReference type="EMBL" id="MUG33343.1"/>
    </source>
</evidence>
<evidence type="ECO:0000259" key="1">
    <source>
        <dbReference type="Pfam" id="PF09313"/>
    </source>
</evidence>
<comment type="caution">
    <text evidence="2">The sequence shown here is derived from an EMBL/GenBank/DDBJ whole genome shotgun (WGS) entry which is preliminary data.</text>
</comment>
<proteinExistence type="predicted"/>
<dbReference type="Gene3D" id="2.60.120.10">
    <property type="entry name" value="Jelly Rolls"/>
    <property type="match status" value="1"/>
</dbReference>
<dbReference type="Pfam" id="PF09313">
    <property type="entry name" value="TehB-like"/>
    <property type="match status" value="1"/>
</dbReference>
<dbReference type="AlphaFoldDB" id="A0A844M3F2"/>
<sequence length="132" mass="14893">MSPIVIPSHWRVKRSTPFFTKDNIPPALLTHHNTAAGIYGQICVMQGTVTFFGFADEAATEPEKKIVIQAGQFAVSPPQYWHRVELSDDAQFNINFWSEKEHEGSKLMQQSKVHNQPIADLFDEGVKDAPKK</sequence>
<dbReference type="PIRSF" id="PIRSF020632">
    <property type="entry name" value="YeaR"/>
    <property type="match status" value="1"/>
</dbReference>
<organism evidence="2 3">
    <name type="scientific">Psychrobacter sanguinis</name>
    <dbReference type="NCBI Taxonomy" id="861445"/>
    <lineage>
        <taxon>Bacteria</taxon>
        <taxon>Pseudomonadati</taxon>
        <taxon>Pseudomonadota</taxon>
        <taxon>Gammaproteobacteria</taxon>
        <taxon>Moraxellales</taxon>
        <taxon>Moraxellaceae</taxon>
        <taxon>Psychrobacter</taxon>
    </lineage>
</organism>
<gene>
    <name evidence="2" type="ORF">GB996_11185</name>
</gene>
<dbReference type="InterPro" id="IPR014710">
    <property type="entry name" value="RmlC-like_jellyroll"/>
</dbReference>
<dbReference type="Proteomes" id="UP000442109">
    <property type="component" value="Unassembled WGS sequence"/>
</dbReference>
<dbReference type="OrthoDB" id="6506618at2"/>
<dbReference type="RefSeq" id="WP_155587705.1">
    <property type="nucleotide sequence ID" value="NZ_WFKQ01000014.1"/>
</dbReference>
<keyword evidence="3" id="KW-1185">Reference proteome</keyword>
<feature type="domain" description="TehB/YeaR-like" evidence="1">
    <location>
        <begin position="14"/>
        <end position="94"/>
    </location>
</feature>
<protein>
    <submittedName>
        <fullName evidence="2">DUF1971 domain-containing protein</fullName>
    </submittedName>
</protein>
<dbReference type="EMBL" id="WFKQ01000014">
    <property type="protein sequence ID" value="MUG33343.1"/>
    <property type="molecule type" value="Genomic_DNA"/>
</dbReference>
<evidence type="ECO:0000313" key="3">
    <source>
        <dbReference type="Proteomes" id="UP000442109"/>
    </source>
</evidence>
<dbReference type="InterPro" id="IPR014510">
    <property type="entry name" value="Tellurite-R_YeaR"/>
</dbReference>
<dbReference type="SUPFAM" id="SSF51197">
    <property type="entry name" value="Clavaminate synthase-like"/>
    <property type="match status" value="1"/>
</dbReference>